<dbReference type="AlphaFoldDB" id="A0A0D7BA60"/>
<protein>
    <submittedName>
        <fullName evidence="10">Cytochrome P450</fullName>
    </submittedName>
</protein>
<reference evidence="10 11" key="1">
    <citation type="journal article" date="2015" name="Fungal Genet. Biol.">
        <title>Evolution of novel wood decay mechanisms in Agaricales revealed by the genome sequences of Fistulina hepatica and Cylindrobasidium torrendii.</title>
        <authorList>
            <person name="Floudas D."/>
            <person name="Held B.W."/>
            <person name="Riley R."/>
            <person name="Nagy L.G."/>
            <person name="Koehler G."/>
            <person name="Ransdell A.S."/>
            <person name="Younus H."/>
            <person name="Chow J."/>
            <person name="Chiniquy J."/>
            <person name="Lipzen A."/>
            <person name="Tritt A."/>
            <person name="Sun H."/>
            <person name="Haridas S."/>
            <person name="LaButti K."/>
            <person name="Ohm R.A."/>
            <person name="Kues U."/>
            <person name="Blanchette R.A."/>
            <person name="Grigoriev I.V."/>
            <person name="Minto R.E."/>
            <person name="Hibbett D.S."/>
        </authorList>
    </citation>
    <scope>NUCLEOTIDE SEQUENCE [LARGE SCALE GENOMIC DNA]</scope>
    <source>
        <strain evidence="10 11">FP15055 ss-10</strain>
    </source>
</reference>
<evidence type="ECO:0000256" key="3">
    <source>
        <dbReference type="ARBA" id="ARBA00010617"/>
    </source>
</evidence>
<evidence type="ECO:0000256" key="7">
    <source>
        <dbReference type="ARBA" id="ARBA00023004"/>
    </source>
</evidence>
<keyword evidence="8" id="KW-0503">Monooxygenase</keyword>
<dbReference type="InterPro" id="IPR002401">
    <property type="entry name" value="Cyt_P450_E_grp-I"/>
</dbReference>
<evidence type="ECO:0000256" key="5">
    <source>
        <dbReference type="ARBA" id="ARBA00022723"/>
    </source>
</evidence>
<dbReference type="PANTHER" id="PTHR46300">
    <property type="entry name" value="P450, PUTATIVE (EUROFUNG)-RELATED-RELATED"/>
    <property type="match status" value="1"/>
</dbReference>
<dbReference type="GO" id="GO:0020037">
    <property type="term" value="F:heme binding"/>
    <property type="evidence" value="ECO:0007669"/>
    <property type="project" value="InterPro"/>
</dbReference>
<keyword evidence="11" id="KW-1185">Reference proteome</keyword>
<dbReference type="PRINTS" id="PR00463">
    <property type="entry name" value="EP450I"/>
</dbReference>
<dbReference type="OrthoDB" id="2789670at2759"/>
<comment type="pathway">
    <text evidence="2">Secondary metabolite biosynthesis.</text>
</comment>
<feature type="binding site" description="axial binding residue" evidence="9">
    <location>
        <position position="427"/>
    </location>
    <ligand>
        <name>heme</name>
        <dbReference type="ChEBI" id="CHEBI:30413"/>
    </ligand>
    <ligandPart>
        <name>Fe</name>
        <dbReference type="ChEBI" id="CHEBI:18248"/>
    </ligandPart>
</feature>
<evidence type="ECO:0000256" key="9">
    <source>
        <dbReference type="PIRSR" id="PIRSR602401-1"/>
    </source>
</evidence>
<evidence type="ECO:0000256" key="8">
    <source>
        <dbReference type="ARBA" id="ARBA00023033"/>
    </source>
</evidence>
<dbReference type="Proteomes" id="UP000054007">
    <property type="component" value="Unassembled WGS sequence"/>
</dbReference>
<dbReference type="CDD" id="cd11065">
    <property type="entry name" value="CYP64-like"/>
    <property type="match status" value="1"/>
</dbReference>
<dbReference type="GO" id="GO:0016705">
    <property type="term" value="F:oxidoreductase activity, acting on paired donors, with incorporation or reduction of molecular oxygen"/>
    <property type="evidence" value="ECO:0007669"/>
    <property type="project" value="InterPro"/>
</dbReference>
<keyword evidence="6" id="KW-0560">Oxidoreductase</keyword>
<evidence type="ECO:0000256" key="4">
    <source>
        <dbReference type="ARBA" id="ARBA00022617"/>
    </source>
</evidence>
<evidence type="ECO:0000256" key="1">
    <source>
        <dbReference type="ARBA" id="ARBA00001971"/>
    </source>
</evidence>
<dbReference type="InterPro" id="IPR050364">
    <property type="entry name" value="Cytochrome_P450_fung"/>
</dbReference>
<dbReference type="EMBL" id="KN880534">
    <property type="protein sequence ID" value="KIY67120.1"/>
    <property type="molecule type" value="Genomic_DNA"/>
</dbReference>
<dbReference type="PANTHER" id="PTHR46300:SF7">
    <property type="entry name" value="P450, PUTATIVE (EUROFUNG)-RELATED"/>
    <property type="match status" value="1"/>
</dbReference>
<dbReference type="InterPro" id="IPR036396">
    <property type="entry name" value="Cyt_P450_sf"/>
</dbReference>
<dbReference type="STRING" id="1314674.A0A0D7BA60"/>
<name>A0A0D7BA60_9AGAR</name>
<dbReference type="GO" id="GO:0004497">
    <property type="term" value="F:monooxygenase activity"/>
    <property type="evidence" value="ECO:0007669"/>
    <property type="project" value="UniProtKB-KW"/>
</dbReference>
<evidence type="ECO:0000256" key="2">
    <source>
        <dbReference type="ARBA" id="ARBA00005179"/>
    </source>
</evidence>
<comment type="cofactor">
    <cofactor evidence="1 9">
        <name>heme</name>
        <dbReference type="ChEBI" id="CHEBI:30413"/>
    </cofactor>
</comment>
<comment type="similarity">
    <text evidence="3">Belongs to the cytochrome P450 family.</text>
</comment>
<gene>
    <name evidence="10" type="ORF">CYLTODRAFT_422821</name>
</gene>
<dbReference type="InterPro" id="IPR001128">
    <property type="entry name" value="Cyt_P450"/>
</dbReference>
<evidence type="ECO:0000313" key="11">
    <source>
        <dbReference type="Proteomes" id="UP000054007"/>
    </source>
</evidence>
<evidence type="ECO:0000313" key="10">
    <source>
        <dbReference type="EMBL" id="KIY67120.1"/>
    </source>
</evidence>
<evidence type="ECO:0000256" key="6">
    <source>
        <dbReference type="ARBA" id="ARBA00023002"/>
    </source>
</evidence>
<keyword evidence="5 9" id="KW-0479">Metal-binding</keyword>
<proteinExistence type="inferred from homology"/>
<dbReference type="Pfam" id="PF00067">
    <property type="entry name" value="p450"/>
    <property type="match status" value="1"/>
</dbReference>
<keyword evidence="7 9" id="KW-0408">Iron</keyword>
<dbReference type="GO" id="GO:0005506">
    <property type="term" value="F:iron ion binding"/>
    <property type="evidence" value="ECO:0007669"/>
    <property type="project" value="InterPro"/>
</dbReference>
<accession>A0A0D7BA60</accession>
<dbReference type="SUPFAM" id="SSF48264">
    <property type="entry name" value="Cytochrome P450"/>
    <property type="match status" value="1"/>
</dbReference>
<keyword evidence="4 9" id="KW-0349">Heme</keyword>
<sequence>MVSAFESLGFLAALVLFLCYNRWRAIPKPPGPRGLPIIGNLFDVPKGKEWEAFSEMGRVYGPLSSLTVGPTTIVVVNSHKKAVELLVQKSSIFSSRPFLGMTGEMMGHARAAGLIPYGHELRQMRKMYYQDFGTASAVKSMWPQVQTLSHKLVTSLLERPKDFLDIAFRHAGALTIKAGYGYDLPSHGKDRLFDLGWECVESANQSFNYWPNKLPFLRHIPDWFPGAHFKKQAKAWFRLHEDFVDESLDYVRKEMAAGTAPESYVSKRLGKNLSLQDYDILRYGASAIFIGGIETTGATLQAFFCLMTAYPEVQRRAQAEILSVCGPDRLPTIEDRPSMPYTNALLLEIFRFYPPTPCGVPHSSTADDVHDGYYIPKGSIVITNAWQMSRDEDVYRNPNKFDPTRFLGKNPEQSPHEWSFGFGRRGCSGLLLADTFLWSSFTTCLAAFNMEPVRDQNGAPVYPELEYKPALICPPKPFTCNIVPRLPRAQLDELLLTTESTL</sequence>
<dbReference type="Gene3D" id="1.10.630.10">
    <property type="entry name" value="Cytochrome P450"/>
    <property type="match status" value="1"/>
</dbReference>
<organism evidence="10 11">
    <name type="scientific">Cylindrobasidium torrendii FP15055 ss-10</name>
    <dbReference type="NCBI Taxonomy" id="1314674"/>
    <lineage>
        <taxon>Eukaryota</taxon>
        <taxon>Fungi</taxon>
        <taxon>Dikarya</taxon>
        <taxon>Basidiomycota</taxon>
        <taxon>Agaricomycotina</taxon>
        <taxon>Agaricomycetes</taxon>
        <taxon>Agaricomycetidae</taxon>
        <taxon>Agaricales</taxon>
        <taxon>Marasmiineae</taxon>
        <taxon>Physalacriaceae</taxon>
        <taxon>Cylindrobasidium</taxon>
    </lineage>
</organism>